<dbReference type="RefSeq" id="WP_210039830.1">
    <property type="nucleotide sequence ID" value="NZ_JBHLVU010000008.1"/>
</dbReference>
<evidence type="ECO:0000313" key="5">
    <source>
        <dbReference type="Proteomes" id="UP001519887"/>
    </source>
</evidence>
<protein>
    <submittedName>
        <fullName evidence="4">TetR/AcrR family transcriptional regulator</fullName>
    </submittedName>
</protein>
<dbReference type="EMBL" id="JAHZIK010000763">
    <property type="protein sequence ID" value="MBW7457142.1"/>
    <property type="molecule type" value="Genomic_DNA"/>
</dbReference>
<evidence type="ECO:0000256" key="2">
    <source>
        <dbReference type="PROSITE-ProRule" id="PRU00335"/>
    </source>
</evidence>
<sequence>MSLIKDRIIESAVRHFSEKGYLATSIQDISDDCGIAKGSLYKYFQSKEDLFREVHVSRIQNLREQLETIREHSELTPREVFIRETEIQFEFFMVNRFIMQEIKELTKSDGQMTTFFLQLKSSLLNFHKEGLIRLVGDEIIPNIWDLVVMYNGIVREYIFLLVFEDKPLIIRDITSFIVDRIEEMAASILQKKPLPVLSDSLMNECVKCGMEGIAVSADDHRNALLAVLLTTVKELSVTNAKRTQLKEAVEALQDEFKQERPKLVVMQALLVLLEQEHELKYFVWQLNRHLIRYRHKLDGIG</sequence>
<feature type="domain" description="HTH tetR-type" evidence="3">
    <location>
        <begin position="2"/>
        <end position="62"/>
    </location>
</feature>
<dbReference type="SUPFAM" id="SSF46689">
    <property type="entry name" value="Homeodomain-like"/>
    <property type="match status" value="1"/>
</dbReference>
<dbReference type="InterPro" id="IPR001647">
    <property type="entry name" value="HTH_TetR"/>
</dbReference>
<reference evidence="4 5" key="1">
    <citation type="submission" date="2021-07" db="EMBL/GenBank/DDBJ databases">
        <title>Paenibacillus radiodurans sp. nov., isolated from the southeastern edge of Tengger Desert.</title>
        <authorList>
            <person name="Zhang G."/>
        </authorList>
    </citation>
    <scope>NUCLEOTIDE SEQUENCE [LARGE SCALE GENOMIC DNA]</scope>
    <source>
        <strain evidence="4 5">CCM 7311</strain>
    </source>
</reference>
<evidence type="ECO:0000259" key="3">
    <source>
        <dbReference type="PROSITE" id="PS50977"/>
    </source>
</evidence>
<organism evidence="4 5">
    <name type="scientific">Paenibacillus sepulcri</name>
    <dbReference type="NCBI Taxonomy" id="359917"/>
    <lineage>
        <taxon>Bacteria</taxon>
        <taxon>Bacillati</taxon>
        <taxon>Bacillota</taxon>
        <taxon>Bacilli</taxon>
        <taxon>Bacillales</taxon>
        <taxon>Paenibacillaceae</taxon>
        <taxon>Paenibacillus</taxon>
    </lineage>
</organism>
<keyword evidence="1 2" id="KW-0238">DNA-binding</keyword>
<dbReference type="PRINTS" id="PR00455">
    <property type="entry name" value="HTHTETR"/>
</dbReference>
<keyword evidence="5" id="KW-1185">Reference proteome</keyword>
<feature type="DNA-binding region" description="H-T-H motif" evidence="2">
    <location>
        <begin position="25"/>
        <end position="44"/>
    </location>
</feature>
<dbReference type="InterPro" id="IPR009057">
    <property type="entry name" value="Homeodomain-like_sf"/>
</dbReference>
<dbReference type="Pfam" id="PF00440">
    <property type="entry name" value="TetR_N"/>
    <property type="match status" value="1"/>
</dbReference>
<name>A0ABS7C8A2_9BACL</name>
<comment type="caution">
    <text evidence="4">The sequence shown here is derived from an EMBL/GenBank/DDBJ whole genome shotgun (WGS) entry which is preliminary data.</text>
</comment>
<dbReference type="Gene3D" id="1.10.357.10">
    <property type="entry name" value="Tetracycline Repressor, domain 2"/>
    <property type="match status" value="1"/>
</dbReference>
<dbReference type="PROSITE" id="PS01081">
    <property type="entry name" value="HTH_TETR_1"/>
    <property type="match status" value="1"/>
</dbReference>
<evidence type="ECO:0000256" key="1">
    <source>
        <dbReference type="ARBA" id="ARBA00023125"/>
    </source>
</evidence>
<dbReference type="PROSITE" id="PS50977">
    <property type="entry name" value="HTH_TETR_2"/>
    <property type="match status" value="1"/>
</dbReference>
<evidence type="ECO:0000313" key="4">
    <source>
        <dbReference type="EMBL" id="MBW7457142.1"/>
    </source>
</evidence>
<accession>A0ABS7C8A2</accession>
<dbReference type="PANTHER" id="PTHR43479:SF22">
    <property type="entry name" value="TRANSCRIPTIONAL REGULATOR, TETR FAMILY"/>
    <property type="match status" value="1"/>
</dbReference>
<gene>
    <name evidence="4" type="ORF">K0U00_24185</name>
</gene>
<dbReference type="InterPro" id="IPR023772">
    <property type="entry name" value="DNA-bd_HTH_TetR-type_CS"/>
</dbReference>
<dbReference type="InterPro" id="IPR050624">
    <property type="entry name" value="HTH-type_Tx_Regulator"/>
</dbReference>
<dbReference type="Proteomes" id="UP001519887">
    <property type="component" value="Unassembled WGS sequence"/>
</dbReference>
<dbReference type="PANTHER" id="PTHR43479">
    <property type="entry name" value="ACREF/ENVCD OPERON REPRESSOR-RELATED"/>
    <property type="match status" value="1"/>
</dbReference>
<proteinExistence type="predicted"/>